<keyword evidence="5" id="KW-1185">Reference proteome</keyword>
<feature type="domain" description="Ketoreductase" evidence="3">
    <location>
        <begin position="8"/>
        <end position="186"/>
    </location>
</feature>
<dbReference type="GO" id="GO:0004316">
    <property type="term" value="F:3-oxoacyl-[acyl-carrier-protein] reductase (NADPH) activity"/>
    <property type="evidence" value="ECO:0007669"/>
    <property type="project" value="UniProtKB-EC"/>
</dbReference>
<name>A0A839XTS3_9PSEU</name>
<dbReference type="AlphaFoldDB" id="A0A839XTS3"/>
<organism evidence="4 5">
    <name type="scientific">Prauserella sediminis</name>
    <dbReference type="NCBI Taxonomy" id="577680"/>
    <lineage>
        <taxon>Bacteria</taxon>
        <taxon>Bacillati</taxon>
        <taxon>Actinomycetota</taxon>
        <taxon>Actinomycetes</taxon>
        <taxon>Pseudonocardiales</taxon>
        <taxon>Pseudonocardiaceae</taxon>
        <taxon>Prauserella</taxon>
        <taxon>Prauserella salsuginis group</taxon>
    </lineage>
</organism>
<reference evidence="4 5" key="1">
    <citation type="submission" date="2020-08" db="EMBL/GenBank/DDBJ databases">
        <title>Sequencing the genomes of 1000 actinobacteria strains.</title>
        <authorList>
            <person name="Klenk H.-P."/>
        </authorList>
    </citation>
    <scope>NUCLEOTIDE SEQUENCE [LARGE SCALE GENOMIC DNA]</scope>
    <source>
        <strain evidence="4 5">DSM 45267</strain>
    </source>
</reference>
<sequence length="251" mass="25814">MNTGIAQQTAVVTGASRGIGLSVARRLVAGGAKVVITGRTQATLDAAVEELGGPGYVIGVAGRVDDVDHQADVLERAVDAFGSADLLVNNTAVNPVYGPLMDLDLEAARKILEVNCVAALAWVQAAYRAWMKDHGGAVVNISSIAGQRASPGIGFYGASKALVAQLTQQLAAELGPGIRVNAVAPALVKTTMARALYEGREAELAESYPLKRLGTPEDISNMVALLLSEQASWVTGQLVVVDGGVTLAGGL</sequence>
<dbReference type="Pfam" id="PF13561">
    <property type="entry name" value="adh_short_C2"/>
    <property type="match status" value="1"/>
</dbReference>
<accession>A0A839XTS3</accession>
<dbReference type="InterPro" id="IPR057326">
    <property type="entry name" value="KR_dom"/>
</dbReference>
<dbReference type="EMBL" id="JACIBS010000001">
    <property type="protein sequence ID" value="MBB3664428.1"/>
    <property type="molecule type" value="Genomic_DNA"/>
</dbReference>
<dbReference type="NCBIfam" id="NF005559">
    <property type="entry name" value="PRK07231.1"/>
    <property type="match status" value="1"/>
</dbReference>
<dbReference type="RefSeq" id="WP_183784116.1">
    <property type="nucleotide sequence ID" value="NZ_JACIBS010000001.1"/>
</dbReference>
<comment type="caution">
    <text evidence="4">The sequence shown here is derived from an EMBL/GenBank/DDBJ whole genome shotgun (WGS) entry which is preliminary data.</text>
</comment>
<dbReference type="InterPro" id="IPR002347">
    <property type="entry name" value="SDR_fam"/>
</dbReference>
<dbReference type="CDD" id="cd05233">
    <property type="entry name" value="SDR_c"/>
    <property type="match status" value="1"/>
</dbReference>
<dbReference type="PANTHER" id="PTHR43943">
    <property type="entry name" value="DEHYDROGENASE/REDUCTASE (SDR FAMILY) MEMBER 4"/>
    <property type="match status" value="1"/>
</dbReference>
<dbReference type="PRINTS" id="PR00080">
    <property type="entry name" value="SDRFAMILY"/>
</dbReference>
<dbReference type="PRINTS" id="PR00081">
    <property type="entry name" value="GDHRDH"/>
</dbReference>
<gene>
    <name evidence="4" type="ORF">FB384_003332</name>
</gene>
<dbReference type="SUPFAM" id="SSF51735">
    <property type="entry name" value="NAD(P)-binding Rossmann-fold domains"/>
    <property type="match status" value="1"/>
</dbReference>
<dbReference type="FunFam" id="3.40.50.720:FF:000084">
    <property type="entry name" value="Short-chain dehydrogenase reductase"/>
    <property type="match status" value="1"/>
</dbReference>
<evidence type="ECO:0000313" key="4">
    <source>
        <dbReference type="EMBL" id="MBB3664428.1"/>
    </source>
</evidence>
<dbReference type="Proteomes" id="UP000564573">
    <property type="component" value="Unassembled WGS sequence"/>
</dbReference>
<evidence type="ECO:0000259" key="3">
    <source>
        <dbReference type="SMART" id="SM00822"/>
    </source>
</evidence>
<dbReference type="EC" id="1.1.1.100" evidence="4"/>
<proteinExistence type="inferred from homology"/>
<evidence type="ECO:0000256" key="1">
    <source>
        <dbReference type="ARBA" id="ARBA00006484"/>
    </source>
</evidence>
<keyword evidence="2 4" id="KW-0560">Oxidoreductase</keyword>
<dbReference type="Gene3D" id="3.40.50.720">
    <property type="entry name" value="NAD(P)-binding Rossmann-like Domain"/>
    <property type="match status" value="1"/>
</dbReference>
<evidence type="ECO:0000313" key="5">
    <source>
        <dbReference type="Proteomes" id="UP000564573"/>
    </source>
</evidence>
<protein>
    <submittedName>
        <fullName evidence="4">3-oxoacyl-[acyl-carrier protein] reductase</fullName>
        <ecNumber evidence="4">1.1.1.100</ecNumber>
    </submittedName>
</protein>
<dbReference type="PANTHER" id="PTHR43943:SF2">
    <property type="entry name" value="DEHYDROGENASE_REDUCTASE 4"/>
    <property type="match status" value="1"/>
</dbReference>
<dbReference type="InterPro" id="IPR036291">
    <property type="entry name" value="NAD(P)-bd_dom_sf"/>
</dbReference>
<dbReference type="SMART" id="SM00822">
    <property type="entry name" value="PKS_KR"/>
    <property type="match status" value="1"/>
</dbReference>
<comment type="similarity">
    <text evidence="1">Belongs to the short-chain dehydrogenases/reductases (SDR) family.</text>
</comment>
<evidence type="ECO:0000256" key="2">
    <source>
        <dbReference type="ARBA" id="ARBA00023002"/>
    </source>
</evidence>